<keyword evidence="5" id="KW-0410">Iron transport</keyword>
<keyword evidence="4 14" id="KW-1134">Transmembrane beta strand</keyword>
<keyword evidence="6 14" id="KW-0812">Transmembrane</keyword>
<keyword evidence="7 16" id="KW-0732">Signal</keyword>
<feature type="signal peptide" evidence="16">
    <location>
        <begin position="1"/>
        <end position="26"/>
    </location>
</feature>
<dbReference type="Gene3D" id="2.40.170.20">
    <property type="entry name" value="TonB-dependent receptor, beta-barrel domain"/>
    <property type="match status" value="1"/>
</dbReference>
<comment type="subcellular location">
    <subcellularLocation>
        <location evidence="1 14">Cell outer membrane</location>
        <topology evidence="1 14">Multi-pass membrane protein</topology>
    </subcellularLocation>
</comment>
<dbReference type="GO" id="GO:0015344">
    <property type="term" value="F:siderophore uptake transmembrane transporter activity"/>
    <property type="evidence" value="ECO:0007669"/>
    <property type="project" value="TreeGrafter"/>
</dbReference>
<gene>
    <name evidence="19" type="ORF">D7S86_06455</name>
</gene>
<evidence type="ECO:0000256" key="3">
    <source>
        <dbReference type="ARBA" id="ARBA00022448"/>
    </source>
</evidence>
<dbReference type="EMBL" id="RBZU01000002">
    <property type="protein sequence ID" value="RKP57893.1"/>
    <property type="molecule type" value="Genomic_DNA"/>
</dbReference>
<evidence type="ECO:0000259" key="17">
    <source>
        <dbReference type="Pfam" id="PF00593"/>
    </source>
</evidence>
<dbReference type="Pfam" id="PF07715">
    <property type="entry name" value="Plug"/>
    <property type="match status" value="1"/>
</dbReference>
<dbReference type="CDD" id="cd01347">
    <property type="entry name" value="ligand_gated_channel"/>
    <property type="match status" value="1"/>
</dbReference>
<evidence type="ECO:0000256" key="4">
    <source>
        <dbReference type="ARBA" id="ARBA00022452"/>
    </source>
</evidence>
<feature type="domain" description="TonB-dependent receptor-like beta-barrel" evidence="17">
    <location>
        <begin position="254"/>
        <end position="700"/>
    </location>
</feature>
<dbReference type="InterPro" id="IPR012910">
    <property type="entry name" value="Plug_dom"/>
</dbReference>
<dbReference type="AlphaFoldDB" id="A0A494Y6G7"/>
<evidence type="ECO:0000256" key="8">
    <source>
        <dbReference type="ARBA" id="ARBA00023004"/>
    </source>
</evidence>
<organism evidence="19 20">
    <name type="scientific">Pararobbsia silviterrae</name>
    <dbReference type="NCBI Taxonomy" id="1792498"/>
    <lineage>
        <taxon>Bacteria</taxon>
        <taxon>Pseudomonadati</taxon>
        <taxon>Pseudomonadota</taxon>
        <taxon>Betaproteobacteria</taxon>
        <taxon>Burkholderiales</taxon>
        <taxon>Burkholderiaceae</taxon>
        <taxon>Pararobbsia</taxon>
    </lineage>
</organism>
<name>A0A494Y6G7_9BURK</name>
<keyword evidence="3 14" id="KW-0813">Transport</keyword>
<evidence type="ECO:0000256" key="16">
    <source>
        <dbReference type="SAM" id="SignalP"/>
    </source>
</evidence>
<reference evidence="19 20" key="1">
    <citation type="submission" date="2018-10" db="EMBL/GenBank/DDBJ databases">
        <title>Robbsia sp. DHC34, isolated from soil.</title>
        <authorList>
            <person name="Gao Z.-H."/>
            <person name="Qiu L.-H."/>
        </authorList>
    </citation>
    <scope>NUCLEOTIDE SEQUENCE [LARGE SCALE GENOMIC DNA]</scope>
    <source>
        <strain evidence="19 20">DHC34</strain>
    </source>
</reference>
<dbReference type="Pfam" id="PF00593">
    <property type="entry name" value="TonB_dep_Rec_b-barrel"/>
    <property type="match status" value="1"/>
</dbReference>
<dbReference type="NCBIfam" id="TIGR01783">
    <property type="entry name" value="TonB-siderophor"/>
    <property type="match status" value="1"/>
</dbReference>
<feature type="domain" description="TonB-dependent receptor plug" evidence="18">
    <location>
        <begin position="77"/>
        <end position="181"/>
    </location>
</feature>
<keyword evidence="10 15" id="KW-0798">TonB box</keyword>
<dbReference type="RefSeq" id="WP_121085248.1">
    <property type="nucleotide sequence ID" value="NZ_RBZU01000002.1"/>
</dbReference>
<dbReference type="Proteomes" id="UP000270342">
    <property type="component" value="Unassembled WGS sequence"/>
</dbReference>
<keyword evidence="8" id="KW-0408">Iron</keyword>
<dbReference type="GO" id="GO:0009279">
    <property type="term" value="C:cell outer membrane"/>
    <property type="evidence" value="ECO:0007669"/>
    <property type="project" value="UniProtKB-SubCell"/>
</dbReference>
<evidence type="ECO:0000256" key="2">
    <source>
        <dbReference type="ARBA" id="ARBA00009810"/>
    </source>
</evidence>
<dbReference type="SUPFAM" id="SSF56935">
    <property type="entry name" value="Porins"/>
    <property type="match status" value="1"/>
</dbReference>
<comment type="caution">
    <text evidence="19">The sequence shown here is derived from an EMBL/GenBank/DDBJ whole genome shotgun (WGS) entry which is preliminary data.</text>
</comment>
<dbReference type="Gene3D" id="2.170.130.10">
    <property type="entry name" value="TonB-dependent receptor, plug domain"/>
    <property type="match status" value="1"/>
</dbReference>
<evidence type="ECO:0000313" key="20">
    <source>
        <dbReference type="Proteomes" id="UP000270342"/>
    </source>
</evidence>
<dbReference type="InterPro" id="IPR036942">
    <property type="entry name" value="Beta-barrel_TonB_sf"/>
</dbReference>
<dbReference type="GO" id="GO:0038023">
    <property type="term" value="F:signaling receptor activity"/>
    <property type="evidence" value="ECO:0007669"/>
    <property type="project" value="InterPro"/>
</dbReference>
<evidence type="ECO:0000313" key="19">
    <source>
        <dbReference type="EMBL" id="RKP57893.1"/>
    </source>
</evidence>
<evidence type="ECO:0000256" key="1">
    <source>
        <dbReference type="ARBA" id="ARBA00004571"/>
    </source>
</evidence>
<keyword evidence="20" id="KW-1185">Reference proteome</keyword>
<evidence type="ECO:0000256" key="12">
    <source>
        <dbReference type="ARBA" id="ARBA00023170"/>
    </source>
</evidence>
<keyword evidence="12 19" id="KW-0675">Receptor</keyword>
<dbReference type="PROSITE" id="PS52016">
    <property type="entry name" value="TONB_DEPENDENT_REC_3"/>
    <property type="match status" value="1"/>
</dbReference>
<evidence type="ECO:0000256" key="11">
    <source>
        <dbReference type="ARBA" id="ARBA00023136"/>
    </source>
</evidence>
<evidence type="ECO:0000256" key="14">
    <source>
        <dbReference type="PROSITE-ProRule" id="PRU01360"/>
    </source>
</evidence>
<keyword evidence="9" id="KW-0406">Ion transport</keyword>
<keyword evidence="11 14" id="KW-0472">Membrane</keyword>
<evidence type="ECO:0000256" key="7">
    <source>
        <dbReference type="ARBA" id="ARBA00022729"/>
    </source>
</evidence>
<dbReference type="InterPro" id="IPR000531">
    <property type="entry name" value="Beta-barrel_TonB"/>
</dbReference>
<dbReference type="InterPro" id="IPR010105">
    <property type="entry name" value="TonB_sidphr_rcpt"/>
</dbReference>
<dbReference type="InterPro" id="IPR039426">
    <property type="entry name" value="TonB-dep_rcpt-like"/>
</dbReference>
<dbReference type="GO" id="GO:0015891">
    <property type="term" value="P:siderophore transport"/>
    <property type="evidence" value="ECO:0007669"/>
    <property type="project" value="InterPro"/>
</dbReference>
<evidence type="ECO:0000256" key="10">
    <source>
        <dbReference type="ARBA" id="ARBA00023077"/>
    </source>
</evidence>
<dbReference type="PANTHER" id="PTHR32552">
    <property type="entry name" value="FERRICHROME IRON RECEPTOR-RELATED"/>
    <property type="match status" value="1"/>
</dbReference>
<evidence type="ECO:0000256" key="13">
    <source>
        <dbReference type="ARBA" id="ARBA00023237"/>
    </source>
</evidence>
<dbReference type="FunFam" id="2.170.130.10:FF:000001">
    <property type="entry name" value="Catecholate siderophore TonB-dependent receptor"/>
    <property type="match status" value="1"/>
</dbReference>
<evidence type="ECO:0000259" key="18">
    <source>
        <dbReference type="Pfam" id="PF07715"/>
    </source>
</evidence>
<evidence type="ECO:0000256" key="5">
    <source>
        <dbReference type="ARBA" id="ARBA00022496"/>
    </source>
</evidence>
<proteinExistence type="inferred from homology"/>
<sequence>MVTGVRNSTAIALSLCLFNGNGIALAQSSTSGDTPASSTTPATEQLPAVVVTAPATQSTDGYVANTATTGTKTDTPIIETPQSISVVTSSQMQAQGAQTVPEALRYTSSVLSEQRGDSTAGAPYLYSRGFALDQYLDGTRLPSDSGFGYAMPSFDTYALDRIDVIHGPSSVLYGQTNPGGIANLVSKQPTTTPLHEVFFTTGSHNRLEAGFDFGGSLTADGSLSYRLTALGLDATTQVAGVRESRVLVAPAITWKPDDKTTLTVLAKYQRDPDAGYYNYLPAIGTVLPNPNGEISSHLNPGDTDYDHHTRTQYSIGYNLEHVFDSTWTVRQNVRYTVVHDDLANVFPWPTGYSDADQTTVNRYSFTNDETAKFFTIDNQAQAKFTTGPLDHTALVGIDFQRVLYNEKVGSNFFESSLNLFSPVYLPIQGATETSDDLVRMSQTGVYAQDQIAYGKWRFLVGMREDWANADDQNPVQDYTYTYSERAFTWRTGLVYLFDSGFAPYVSYSKSFDPQLGVVYGGGSLLPTYAEQYEVGLKYQPPGYNAFITAALFDLRERNVASGDPVNEGYSVEMGQVRARGLELEGHASLTNNIDLTASYTYLNDITTQSNLTASTINGESVSLQGLEPWGIPRQSASAWADYTFHDATLHGLGFGAGVRYTGTSYDESNTIKVPSRTLIDAAIHYDTGKHWLLSLNGKNLFNRTYVASCETSGICNYGDGIEVLATARYRW</sequence>
<feature type="chain" id="PRO_5019743779" evidence="16">
    <location>
        <begin position="27"/>
        <end position="731"/>
    </location>
</feature>
<protein>
    <submittedName>
        <fullName evidence="19">TonB-dependent siderophore receptor</fullName>
    </submittedName>
</protein>
<accession>A0A494Y6G7</accession>
<evidence type="ECO:0000256" key="9">
    <source>
        <dbReference type="ARBA" id="ARBA00023065"/>
    </source>
</evidence>
<evidence type="ECO:0000256" key="6">
    <source>
        <dbReference type="ARBA" id="ARBA00022692"/>
    </source>
</evidence>
<comment type="similarity">
    <text evidence="2 14 15">Belongs to the TonB-dependent receptor family.</text>
</comment>
<dbReference type="InterPro" id="IPR037066">
    <property type="entry name" value="Plug_dom_sf"/>
</dbReference>
<keyword evidence="13 14" id="KW-0998">Cell outer membrane</keyword>
<evidence type="ECO:0000256" key="15">
    <source>
        <dbReference type="RuleBase" id="RU003357"/>
    </source>
</evidence>
<dbReference type="OrthoDB" id="127311at2"/>
<dbReference type="PANTHER" id="PTHR32552:SF68">
    <property type="entry name" value="FERRICHROME OUTER MEMBRANE TRANSPORTER_PHAGE RECEPTOR"/>
    <property type="match status" value="1"/>
</dbReference>